<organism evidence="2 3">
    <name type="scientific">Candidatus Kryptonium thompsonii</name>
    <dbReference type="NCBI Taxonomy" id="1633631"/>
    <lineage>
        <taxon>Bacteria</taxon>
        <taxon>Pseudomonadati</taxon>
        <taxon>Candidatus Kryptoniota</taxon>
        <taxon>Candidatus Kryptonium</taxon>
    </lineage>
</organism>
<dbReference type="Pfam" id="PF13563">
    <property type="entry name" value="2_5_RNA_ligase2"/>
    <property type="match status" value="1"/>
</dbReference>
<accession>A0A0P1MCK2</accession>
<dbReference type="RefSeq" id="WP_047134789.1">
    <property type="nucleotide sequence ID" value="NZ_CZVI01000001.1"/>
</dbReference>
<accession>A0A0S4N3V6</accession>
<dbReference type="SUPFAM" id="SSF55144">
    <property type="entry name" value="LigT-like"/>
    <property type="match status" value="1"/>
</dbReference>
<accession>A0A0P1MGF6</accession>
<accession>A0A0P1LPM3</accession>
<dbReference type="GO" id="GO:0016874">
    <property type="term" value="F:ligase activity"/>
    <property type="evidence" value="ECO:0007669"/>
    <property type="project" value="UniProtKB-KW"/>
</dbReference>
<dbReference type="PANTHER" id="PTHR37474">
    <property type="entry name" value="RNA LIGASE/CYCLIC NUCLEOTIDE PHOSPHODIESTERASE"/>
    <property type="match status" value="1"/>
</dbReference>
<gene>
    <name evidence="2" type="ORF">JGI4_01084</name>
    <name evidence="1" type="ORF">JGI8_00185</name>
</gene>
<sequence length="185" mass="22385">MTKKNAKKTHKTAVVIIPPEDVWDPIQKIREKYDRQFRRWMPHITLIYPFRPFEEFERVYVEFENVCRGIKSFEVELVEIRFFQHYKESYTMWLAPQPFDEIVKLQERLQAIVPDCDDVRRFEGGFTPHLSIGQVKGKDKLKNLLRELQSSWKPVKFNVSSIFFIWRDDPPDDVFRVWREVKFGS</sequence>
<dbReference type="EMBL" id="FAOP01000004">
    <property type="protein sequence ID" value="CUU04673.1"/>
    <property type="molecule type" value="Genomic_DNA"/>
</dbReference>
<proteinExistence type="predicted"/>
<accession>A0A0P1LAA4</accession>
<dbReference type="STRING" id="1633631.GCA_001442925_01083"/>
<dbReference type="PANTHER" id="PTHR37474:SF1">
    <property type="entry name" value="2'-5' RNA LIGASE FAMILY PROTEIN"/>
    <property type="match status" value="1"/>
</dbReference>
<evidence type="ECO:0000313" key="2">
    <source>
        <dbReference type="EMBL" id="CUU04673.1"/>
    </source>
</evidence>
<evidence type="ECO:0000313" key="3">
    <source>
        <dbReference type="Proteomes" id="UP000182011"/>
    </source>
</evidence>
<accession>A0A0P1LMK8</accession>
<name>A0A0P1NYZ7_9BACT</name>
<evidence type="ECO:0000313" key="4">
    <source>
        <dbReference type="Proteomes" id="UP000182200"/>
    </source>
</evidence>
<dbReference type="Proteomes" id="UP000182011">
    <property type="component" value="Unassembled WGS sequence"/>
</dbReference>
<reference evidence="2 3" key="2">
    <citation type="submission" date="2015-11" db="EMBL/GenBank/DDBJ databases">
        <authorList>
            <person name="Zhang Y."/>
            <person name="Guo Z."/>
        </authorList>
    </citation>
    <scope>NUCLEOTIDE SEQUENCE [LARGE SCALE GENOMIC DNA]</scope>
    <source>
        <strain evidence="2">JGI-4</strain>
    </source>
</reference>
<keyword evidence="2" id="KW-0436">Ligase</keyword>
<accession>A0A0P1MA26</accession>
<dbReference type="AlphaFoldDB" id="A0A0P1NYZ7"/>
<reference evidence="1 4" key="1">
    <citation type="submission" date="2015-11" db="EMBL/GenBank/DDBJ databases">
        <authorList>
            <person name="Varghese N."/>
        </authorList>
    </citation>
    <scope>NUCLEOTIDE SEQUENCE [LARGE SCALE GENOMIC DNA]</scope>
    <source>
        <strain evidence="1 4">JGI-8</strain>
    </source>
</reference>
<evidence type="ECO:0000313" key="1">
    <source>
        <dbReference type="EMBL" id="CUS77983.1"/>
    </source>
</evidence>
<accession>A0A0P1NYZ7</accession>
<dbReference type="OrthoDB" id="1524661at2"/>
<accession>A0A0P1M0J9</accession>
<dbReference type="Proteomes" id="UP000182200">
    <property type="component" value="Unassembled WGS sequence"/>
</dbReference>
<keyword evidence="4" id="KW-1185">Reference proteome</keyword>
<dbReference type="EMBL" id="CZVI01000001">
    <property type="protein sequence ID" value="CUS77983.1"/>
    <property type="molecule type" value="Genomic_DNA"/>
</dbReference>
<accession>A0A0P1P5H2</accession>
<dbReference type="Gene3D" id="3.90.1140.10">
    <property type="entry name" value="Cyclic phosphodiesterase"/>
    <property type="match status" value="1"/>
</dbReference>
<protein>
    <submittedName>
        <fullName evidence="2">2'-5' RNA ligase</fullName>
    </submittedName>
</protein>
<dbReference type="InterPro" id="IPR009097">
    <property type="entry name" value="Cyclic_Pdiesterase"/>
</dbReference>